<evidence type="ECO:0000313" key="2">
    <source>
        <dbReference type="Proteomes" id="UP001311915"/>
    </source>
</evidence>
<accession>A0AAV9LSP2</accession>
<comment type="caution">
    <text evidence="1">The sequence shown here is derived from an EMBL/GenBank/DDBJ whole genome shotgun (WGS) entry which is preliminary data.</text>
</comment>
<name>A0AAV9LSP2_9SOLN</name>
<protein>
    <submittedName>
        <fullName evidence="1">Uncharacterized protein</fullName>
    </submittedName>
</protein>
<reference evidence="1 2" key="1">
    <citation type="submission" date="2023-10" db="EMBL/GenBank/DDBJ databases">
        <title>Genome-Wide Identification Analysis in wild type Solanum Pinnatisectum Reveals Some Genes Defensing Phytophthora Infestans.</title>
        <authorList>
            <person name="Sun C."/>
        </authorList>
    </citation>
    <scope>NUCLEOTIDE SEQUENCE [LARGE SCALE GENOMIC DNA]</scope>
    <source>
        <strain evidence="1">LQN</strain>
        <tissue evidence="1">Leaf</tissue>
    </source>
</reference>
<organism evidence="1 2">
    <name type="scientific">Solanum pinnatisectum</name>
    <name type="common">tansyleaf nightshade</name>
    <dbReference type="NCBI Taxonomy" id="50273"/>
    <lineage>
        <taxon>Eukaryota</taxon>
        <taxon>Viridiplantae</taxon>
        <taxon>Streptophyta</taxon>
        <taxon>Embryophyta</taxon>
        <taxon>Tracheophyta</taxon>
        <taxon>Spermatophyta</taxon>
        <taxon>Magnoliopsida</taxon>
        <taxon>eudicotyledons</taxon>
        <taxon>Gunneridae</taxon>
        <taxon>Pentapetalae</taxon>
        <taxon>asterids</taxon>
        <taxon>lamiids</taxon>
        <taxon>Solanales</taxon>
        <taxon>Solanaceae</taxon>
        <taxon>Solanoideae</taxon>
        <taxon>Solaneae</taxon>
        <taxon>Solanum</taxon>
    </lineage>
</organism>
<sequence length="61" mass="6709">MAFEQTTKRFKCVNVSSSCTSAPAPEWQQEMASMKSQLNVLLSLYPCRVCSLISTSSTGED</sequence>
<proteinExistence type="predicted"/>
<dbReference type="Proteomes" id="UP001311915">
    <property type="component" value="Unassembled WGS sequence"/>
</dbReference>
<gene>
    <name evidence="1" type="ORF">R3W88_032294</name>
</gene>
<evidence type="ECO:0000313" key="1">
    <source>
        <dbReference type="EMBL" id="KAK4727377.1"/>
    </source>
</evidence>
<dbReference type="AlphaFoldDB" id="A0AAV9LSP2"/>
<keyword evidence="2" id="KW-1185">Reference proteome</keyword>
<dbReference type="EMBL" id="JAWPEI010000005">
    <property type="protein sequence ID" value="KAK4727377.1"/>
    <property type="molecule type" value="Genomic_DNA"/>
</dbReference>